<sequence length="1250" mass="144567">MRWARHFFFEIKEYPHVTRLELHFTLHPWVEATTIIGSLRELSRAKFFQCLTHLTLRFEYKEKTPWGHHNWYLKLPKDQQDFFGDPVTTAQASNLIGLSIPAPPELKFATIKVDEGLGSAGIYYKFLSMAPKLSYLDIEEWMPPSKFLSTEPAMFPNVSRLRIGLKEYTDSLPSILEKVVENFPNLHRLQIDGFGHWWGYALRGDCVYSSSLDPIIKLKKLRDLVLPCPPVLGPNKADMKSIDAIYRLCPKELNELMDKWYKSGVRLTSAIFDGFFIHPRGTVPDVEYFELSCFLETKQFVKWTHQARPSEVDPLTVHGKVPCSTGSGSPLEENYKTPSSGSFSNLSISSLSSPPVSSFIPRYSYNKMSLPTHLSTLPPELFESILLHLDITTIKYFSQCSQFFHDVSLPFLFYSSVLSREKVQLFKRGGLLGQRVQHLRHLKLRLELQSIQPGFTDSLAEVLTELHIFPAVNKLSVTLIAHRDAETTLFLTAFKWISKCPFYHNVRFLSLEAEICDTQISAQDRKDWYSRSQQRDQLFLGGVVQPGEVIDITPPMSLQEAAVSISPQRIGKQLPYYQFLSQASRLNRMVITEPVTFPKDFEDEEEGRKWSSCVPKPTTEPTVPNAIFYGVRFLSIKITGYPFGGKLKYLAECFPNLEELDLVLDQTRYRTAVIDPDAFLETYDGLLDMKKLKFVSIPWPKVKNPNCPSPLRNTFRKTLGKWMASDQTDSDMIMLGIPELEKWILYWRKCQLPLERVQFNGWKPVGQWHSMRKWATCNITKDNRMNRAHQFIWKECDPAYEGLREYLRSFLLEENKEILPLGLCNRILSFSSIETVKNFARCSKWTNEISQPHLAHTVKSRNNNLALFLPDQRLREYRKYIRHLVLEDQLYEADTSALKENLSRLRYFKDVTHLEICLDTASSLKVNLLTAILLKVSQFQFYRRLRKLSIEFSSDYVNPGFAALKNDDLWHMITWDDQEFLEYPMTYTRLYALVGGTIPPAPNLEEVNINKGYQTIVGLGTLAKLLCLSPTAKLLTAGQFDSGIWEDRKLNPSAKPIYMSPAHPLCYTLTALEVTMLKNDFGEAVQVIVSEFSGLENFVLRASKSFFTIKQPKAVRKAWLYTQLKNLKKPKKLAIPWPCHLQSAEYKKYRRGRGYASALTRTKEEAYIEQGEQIWYPHLRKIEQWVEKLMIKGIPLEEVRFSALKFSATEDRPRPIIRSNIVELFSTVERYPHLPLARFGSFDWEEYEID</sequence>
<evidence type="ECO:0000313" key="2">
    <source>
        <dbReference type="EMBL" id="KAF3281573.1"/>
    </source>
</evidence>
<reference evidence="2 3" key="1">
    <citation type="submission" date="2020-01" db="EMBL/GenBank/DDBJ databases">
        <authorList>
            <person name="Palmer J.M."/>
        </authorList>
    </citation>
    <scope>NUCLEOTIDE SEQUENCE [LARGE SCALE GENOMIC DNA]</scope>
    <source>
        <strain evidence="2 3">TWF970</strain>
    </source>
</reference>
<proteinExistence type="predicted"/>
<comment type="caution">
    <text evidence="2">The sequence shown here is derived from an EMBL/GenBank/DDBJ whole genome shotgun (WGS) entry which is preliminary data.</text>
</comment>
<organism evidence="2 3">
    <name type="scientific">Orbilia oligospora</name>
    <name type="common">Nematode-trapping fungus</name>
    <name type="synonym">Arthrobotrys oligospora</name>
    <dbReference type="NCBI Taxonomy" id="2813651"/>
    <lineage>
        <taxon>Eukaryota</taxon>
        <taxon>Fungi</taxon>
        <taxon>Dikarya</taxon>
        <taxon>Ascomycota</taxon>
        <taxon>Pezizomycotina</taxon>
        <taxon>Orbiliomycetes</taxon>
        <taxon>Orbiliales</taxon>
        <taxon>Orbiliaceae</taxon>
        <taxon>Orbilia</taxon>
    </lineage>
</organism>
<evidence type="ECO:0000259" key="1">
    <source>
        <dbReference type="PROSITE" id="PS50181"/>
    </source>
</evidence>
<evidence type="ECO:0000313" key="3">
    <source>
        <dbReference type="Proteomes" id="UP000474640"/>
    </source>
</evidence>
<dbReference type="AlphaFoldDB" id="A0A7C8V986"/>
<dbReference type="Proteomes" id="UP000474640">
    <property type="component" value="Unassembled WGS sequence"/>
</dbReference>
<protein>
    <recommendedName>
        <fullName evidence="1">F-box domain-containing protein</fullName>
    </recommendedName>
</protein>
<dbReference type="PROSITE" id="PS50181">
    <property type="entry name" value="FBOX"/>
    <property type="match status" value="1"/>
</dbReference>
<gene>
    <name evidence="2" type="ORF">TWF970_002130</name>
</gene>
<dbReference type="OrthoDB" id="5278827at2759"/>
<name>A0A7C8V986_ORBOL</name>
<accession>A0A7C8V986</accession>
<dbReference type="CDD" id="cd09917">
    <property type="entry name" value="F-box_SF"/>
    <property type="match status" value="1"/>
</dbReference>
<feature type="domain" description="F-box" evidence="1">
    <location>
        <begin position="371"/>
        <end position="417"/>
    </location>
</feature>
<dbReference type="SUPFAM" id="SSF81383">
    <property type="entry name" value="F-box domain"/>
    <property type="match status" value="1"/>
</dbReference>
<dbReference type="EMBL" id="JAABOJ010000015">
    <property type="protein sequence ID" value="KAF3281573.1"/>
    <property type="molecule type" value="Genomic_DNA"/>
</dbReference>
<dbReference type="InterPro" id="IPR001810">
    <property type="entry name" value="F-box_dom"/>
</dbReference>
<dbReference type="InterPro" id="IPR036047">
    <property type="entry name" value="F-box-like_dom_sf"/>
</dbReference>